<evidence type="ECO:0000313" key="12">
    <source>
        <dbReference type="Proteomes" id="UP000273278"/>
    </source>
</evidence>
<reference evidence="11 12" key="1">
    <citation type="submission" date="2016-10" db="EMBL/GenBank/DDBJ databases">
        <title>Complete genome of the TMA-utilizing, human hosted archaeon Methanomethylophilus alvus Gen. nov, sp. nov., strain Mx-05, derived from a pure culture.</title>
        <authorList>
            <person name="Brugere J.-F."/>
            <person name="Ben Hania W."/>
            <person name="Chaudhary P.P."/>
            <person name="Gaci N."/>
            <person name="Borrel G."/>
            <person name="Cao Van Tuat L."/>
            <person name="Fardeau M.-L."/>
            <person name="Harris H.M.B."/>
            <person name="O'Toole P.W."/>
            <person name="Ollivier B."/>
        </authorList>
    </citation>
    <scope>NUCLEOTIDE SEQUENCE [LARGE SCALE GENOMIC DNA]</scope>
    <source>
        <strain evidence="11 12">Mx-05</strain>
    </source>
</reference>
<evidence type="ECO:0000256" key="2">
    <source>
        <dbReference type="ARBA" id="ARBA00022555"/>
    </source>
</evidence>
<dbReference type="OMA" id="PIGCAVT"/>
<comment type="similarity">
    <text evidence="1 7 8">Belongs to the universal ribosomal protein uL5 family.</text>
</comment>
<evidence type="ECO:0000259" key="9">
    <source>
        <dbReference type="Pfam" id="PF00281"/>
    </source>
</evidence>
<dbReference type="NCBIfam" id="NF003258">
    <property type="entry name" value="PRK04219.1"/>
    <property type="match status" value="1"/>
</dbReference>
<dbReference type="GO" id="GO:0005840">
    <property type="term" value="C:ribosome"/>
    <property type="evidence" value="ECO:0007669"/>
    <property type="project" value="UniProtKB-KW"/>
</dbReference>
<evidence type="ECO:0000256" key="7">
    <source>
        <dbReference type="HAMAP-Rule" id="MF_01333"/>
    </source>
</evidence>
<evidence type="ECO:0000256" key="3">
    <source>
        <dbReference type="ARBA" id="ARBA00022730"/>
    </source>
</evidence>
<dbReference type="Proteomes" id="UP000273278">
    <property type="component" value="Chromosome"/>
</dbReference>
<dbReference type="Pfam" id="PF00281">
    <property type="entry name" value="Ribosomal_L5"/>
    <property type="match status" value="1"/>
</dbReference>
<dbReference type="GO" id="GO:0003735">
    <property type="term" value="F:structural constituent of ribosome"/>
    <property type="evidence" value="ECO:0007669"/>
    <property type="project" value="InterPro"/>
</dbReference>
<keyword evidence="6 7" id="KW-0687">Ribonucleoprotein</keyword>
<dbReference type="PANTHER" id="PTHR11994">
    <property type="entry name" value="60S RIBOSOMAL PROTEIN L11-RELATED"/>
    <property type="match status" value="1"/>
</dbReference>
<dbReference type="InterPro" id="IPR002132">
    <property type="entry name" value="Ribosomal_uL5"/>
</dbReference>
<protein>
    <recommendedName>
        <fullName evidence="7">Large ribosomal subunit protein uL5</fullName>
    </recommendedName>
</protein>
<dbReference type="RefSeq" id="WP_015505285.1">
    <property type="nucleotide sequence ID" value="NZ_CAYARL010000004.1"/>
</dbReference>
<proteinExistence type="inferred from homology"/>
<feature type="domain" description="Large ribosomal subunit protein uL5 C-terminal" evidence="10">
    <location>
        <begin position="62"/>
        <end position="146"/>
    </location>
</feature>
<keyword evidence="2 7" id="KW-0820">tRNA-binding</keyword>
<evidence type="ECO:0000256" key="6">
    <source>
        <dbReference type="ARBA" id="ARBA00023274"/>
    </source>
</evidence>
<dbReference type="HAMAP" id="MF_01333_A">
    <property type="entry name" value="Ribosomal_uL5_A"/>
    <property type="match status" value="1"/>
</dbReference>
<dbReference type="InterPro" id="IPR057266">
    <property type="entry name" value="Ribosomal_uL5_euk/arc-type"/>
</dbReference>
<dbReference type="InterPro" id="IPR022803">
    <property type="entry name" value="Ribosomal_uL5_dom_sf"/>
</dbReference>
<evidence type="ECO:0000256" key="4">
    <source>
        <dbReference type="ARBA" id="ARBA00022884"/>
    </source>
</evidence>
<dbReference type="GO" id="GO:0000049">
    <property type="term" value="F:tRNA binding"/>
    <property type="evidence" value="ECO:0007669"/>
    <property type="project" value="UniProtKB-UniRule"/>
</dbReference>
<dbReference type="InterPro" id="IPR031309">
    <property type="entry name" value="Ribosomal_uL5_C"/>
</dbReference>
<dbReference type="Gene3D" id="3.30.1440.10">
    <property type="match status" value="1"/>
</dbReference>
<dbReference type="FunFam" id="3.30.1440.10:FF:000002">
    <property type="entry name" value="60S ribosomal protein L11"/>
    <property type="match status" value="1"/>
</dbReference>
<keyword evidence="5 7" id="KW-0689">Ribosomal protein</keyword>
<evidence type="ECO:0000256" key="5">
    <source>
        <dbReference type="ARBA" id="ARBA00022980"/>
    </source>
</evidence>
<dbReference type="EMBL" id="CP017686">
    <property type="protein sequence ID" value="AYQ55510.1"/>
    <property type="molecule type" value="Genomic_DNA"/>
</dbReference>
<feature type="domain" description="Large ribosomal subunit protein uL5 N-terminal" evidence="9">
    <location>
        <begin position="5"/>
        <end position="58"/>
    </location>
</feature>
<evidence type="ECO:0000259" key="10">
    <source>
        <dbReference type="Pfam" id="PF00673"/>
    </source>
</evidence>
<dbReference type="PIRSF" id="PIRSF002161">
    <property type="entry name" value="Ribosomal_L5"/>
    <property type="match status" value="1"/>
</dbReference>
<comment type="subunit">
    <text evidence="7">Part of the 50S ribosomal subunit; contacts the 5S rRNA and probably tRNA. Forms a bridge to the 30S subunit in the 70S ribosome.</text>
</comment>
<dbReference type="InterPro" id="IPR031310">
    <property type="entry name" value="Ribosomal_uL5_N"/>
</dbReference>
<evidence type="ECO:0000256" key="1">
    <source>
        <dbReference type="ARBA" id="ARBA00008553"/>
    </source>
</evidence>
<dbReference type="GO" id="GO:0006412">
    <property type="term" value="P:translation"/>
    <property type="evidence" value="ECO:0007669"/>
    <property type="project" value="UniProtKB-UniRule"/>
</dbReference>
<dbReference type="AlphaFoldDB" id="A0A3G3II46"/>
<accession>A0A3G3II46</accession>
<dbReference type="InterPro" id="IPR022804">
    <property type="entry name" value="Ribosomal_uL5_arc"/>
</dbReference>
<gene>
    <name evidence="7" type="primary">rpl5</name>
    <name evidence="11" type="ORF">BKD89_06850</name>
</gene>
<evidence type="ECO:0000313" key="11">
    <source>
        <dbReference type="EMBL" id="AYQ55510.1"/>
    </source>
</evidence>
<keyword evidence="3 7" id="KW-0699">rRNA-binding</keyword>
<keyword evidence="4 7" id="KW-0694">RNA-binding</keyword>
<name>A0A3G3II46_9ARCH</name>
<evidence type="ECO:0000256" key="8">
    <source>
        <dbReference type="RuleBase" id="RU003930"/>
    </source>
</evidence>
<dbReference type="SUPFAM" id="SSF55282">
    <property type="entry name" value="RL5-like"/>
    <property type="match status" value="1"/>
</dbReference>
<organism evidence="11 12">
    <name type="scientific">Methanomethylophilus alvi</name>
    <dbReference type="NCBI Taxonomy" id="1291540"/>
    <lineage>
        <taxon>Archaea</taxon>
        <taxon>Methanobacteriati</taxon>
        <taxon>Thermoplasmatota</taxon>
        <taxon>Thermoplasmata</taxon>
        <taxon>Methanomassiliicoccales</taxon>
        <taxon>Methanomethylophilaceae</taxon>
        <taxon>Methanomethylophilus</taxon>
    </lineage>
</organism>
<sequence>MNSDNPMRQLRIEKITVNIGVGEAGEKLVKAQKVLDMVTGHKSVQTLSKTVNRDLGIREGMPLGCKVTLRGEDAEKFLARALNIRENRVYSYSFDKEGNMSFGISDYTDFDGMKYDPEIGIFGMDINVVLRRKGGARNERRALLKTRIPKEHRVDRDEAIQFMKDKYKVEVIQ</sequence>
<dbReference type="GO" id="GO:1990904">
    <property type="term" value="C:ribonucleoprotein complex"/>
    <property type="evidence" value="ECO:0007669"/>
    <property type="project" value="UniProtKB-KW"/>
</dbReference>
<dbReference type="GO" id="GO:0019843">
    <property type="term" value="F:rRNA binding"/>
    <property type="evidence" value="ECO:0007669"/>
    <property type="project" value="UniProtKB-UniRule"/>
</dbReference>
<comment type="function">
    <text evidence="7">This is 1 of the proteins that bind and probably mediate the attachment of the 5S RNA into the large ribosomal subunit, where it forms part of the central protuberance. In the 70S ribosome it contacts protein S13 of the 30S subunit (bridge B1b), connecting the 2 subunits; this bridge is implicated in subunit movement. May contact the P site tRNA; the 5S rRNA and some of its associated proteins might help stabilize positioning of ribosome-bound tRNAs.</text>
</comment>
<dbReference type="GeneID" id="41322168"/>
<dbReference type="Pfam" id="PF00673">
    <property type="entry name" value="Ribosomal_L5_C"/>
    <property type="match status" value="1"/>
</dbReference>